<evidence type="ECO:0000259" key="2">
    <source>
        <dbReference type="Pfam" id="PF10615"/>
    </source>
</evidence>
<dbReference type="EMBL" id="JARJCN010000039">
    <property type="protein sequence ID" value="KAJ7083984.1"/>
    <property type="molecule type" value="Genomic_DNA"/>
</dbReference>
<dbReference type="InterPro" id="IPR019595">
    <property type="entry name" value="DUF2470"/>
</dbReference>
<feature type="transmembrane region" description="Helical" evidence="1">
    <location>
        <begin position="108"/>
        <end position="129"/>
    </location>
</feature>
<dbReference type="InterPro" id="IPR028110">
    <property type="entry name" value="TMEM254"/>
</dbReference>
<dbReference type="Pfam" id="PF14934">
    <property type="entry name" value="TMEM254"/>
    <property type="match status" value="1"/>
</dbReference>
<dbReference type="InterPro" id="IPR037119">
    <property type="entry name" value="Haem_oxidase_HugZ-like_sf"/>
</dbReference>
<reference evidence="3" key="1">
    <citation type="submission" date="2023-03" db="EMBL/GenBank/DDBJ databases">
        <title>Massive genome expansion in bonnet fungi (Mycena s.s.) driven by repeated elements and novel gene families across ecological guilds.</title>
        <authorList>
            <consortium name="Lawrence Berkeley National Laboratory"/>
            <person name="Harder C.B."/>
            <person name="Miyauchi S."/>
            <person name="Viragh M."/>
            <person name="Kuo A."/>
            <person name="Thoen E."/>
            <person name="Andreopoulos B."/>
            <person name="Lu D."/>
            <person name="Skrede I."/>
            <person name="Drula E."/>
            <person name="Henrissat B."/>
            <person name="Morin E."/>
            <person name="Kohler A."/>
            <person name="Barry K."/>
            <person name="LaButti K."/>
            <person name="Morin E."/>
            <person name="Salamov A."/>
            <person name="Lipzen A."/>
            <person name="Mereny Z."/>
            <person name="Hegedus B."/>
            <person name="Baldrian P."/>
            <person name="Stursova M."/>
            <person name="Weitz H."/>
            <person name="Taylor A."/>
            <person name="Grigoriev I.V."/>
            <person name="Nagy L.G."/>
            <person name="Martin F."/>
            <person name="Kauserud H."/>
        </authorList>
    </citation>
    <scope>NUCLEOTIDE SEQUENCE</scope>
    <source>
        <strain evidence="3">CBHHK173m</strain>
    </source>
</reference>
<evidence type="ECO:0000313" key="4">
    <source>
        <dbReference type="Proteomes" id="UP001222325"/>
    </source>
</evidence>
<evidence type="ECO:0000313" key="3">
    <source>
        <dbReference type="EMBL" id="KAJ7083984.1"/>
    </source>
</evidence>
<feature type="transmembrane region" description="Helical" evidence="1">
    <location>
        <begin position="178"/>
        <end position="196"/>
    </location>
</feature>
<dbReference type="Proteomes" id="UP001222325">
    <property type="component" value="Unassembled WGS sequence"/>
</dbReference>
<gene>
    <name evidence="3" type="ORF">B0H15DRAFT_849645</name>
</gene>
<name>A0AAD6XNR0_9AGAR</name>
<dbReference type="AlphaFoldDB" id="A0AAD6XNR0"/>
<dbReference type="Gene3D" id="3.20.180.10">
    <property type="entry name" value="PNP-oxidase-like"/>
    <property type="match status" value="1"/>
</dbReference>
<dbReference type="Pfam" id="PF10615">
    <property type="entry name" value="DUF2470"/>
    <property type="match status" value="1"/>
</dbReference>
<keyword evidence="1" id="KW-1133">Transmembrane helix</keyword>
<proteinExistence type="predicted"/>
<keyword evidence="1" id="KW-0472">Membrane</keyword>
<keyword evidence="4" id="KW-1185">Reference proteome</keyword>
<sequence length="212" mass="23566">MKMPDPVADKSGFLKMYMSNHPDTLVAYAKWYGKVAEPMSGAEMSAIDSNSMTLTCSLKNGDKKQVRVVLDPPLAGYEDVKPRLLEMKALAQEGLGMIKSPVLTTFELPATVLQTFLPMCALVYCTFFLQNSPARFLYPYLKGLPITGAWGLVFVMHSLEALYILSLARKHTGNFPTGAAYVLGTLMFGFPIWVAMRRRIQAARIESVMKIQ</sequence>
<accession>A0AAD6XNR0</accession>
<feature type="domain" description="DUF2470" evidence="2">
    <location>
        <begin position="16"/>
        <end position="87"/>
    </location>
</feature>
<keyword evidence="1" id="KW-0812">Transmembrane</keyword>
<evidence type="ECO:0000256" key="1">
    <source>
        <dbReference type="SAM" id="Phobius"/>
    </source>
</evidence>
<protein>
    <recommendedName>
        <fullName evidence="2">DUF2470 domain-containing protein</fullName>
    </recommendedName>
</protein>
<feature type="transmembrane region" description="Helical" evidence="1">
    <location>
        <begin position="141"/>
        <end position="166"/>
    </location>
</feature>
<organism evidence="3 4">
    <name type="scientific">Mycena belliarum</name>
    <dbReference type="NCBI Taxonomy" id="1033014"/>
    <lineage>
        <taxon>Eukaryota</taxon>
        <taxon>Fungi</taxon>
        <taxon>Dikarya</taxon>
        <taxon>Basidiomycota</taxon>
        <taxon>Agaricomycotina</taxon>
        <taxon>Agaricomycetes</taxon>
        <taxon>Agaricomycetidae</taxon>
        <taxon>Agaricales</taxon>
        <taxon>Marasmiineae</taxon>
        <taxon>Mycenaceae</taxon>
        <taxon>Mycena</taxon>
    </lineage>
</organism>
<comment type="caution">
    <text evidence="3">The sequence shown here is derived from an EMBL/GenBank/DDBJ whole genome shotgun (WGS) entry which is preliminary data.</text>
</comment>